<name>A0ABV0UCX8_9TELE</name>
<evidence type="ECO:0000256" key="1">
    <source>
        <dbReference type="SAM" id="MobiDB-lite"/>
    </source>
</evidence>
<comment type="caution">
    <text evidence="2">The sequence shown here is derived from an EMBL/GenBank/DDBJ whole genome shotgun (WGS) entry which is preliminary data.</text>
</comment>
<protein>
    <submittedName>
        <fullName evidence="2">Uncharacterized protein</fullName>
    </submittedName>
</protein>
<feature type="region of interest" description="Disordered" evidence="1">
    <location>
        <begin position="1"/>
        <end position="23"/>
    </location>
</feature>
<dbReference type="EMBL" id="JAHRIQ010066199">
    <property type="protein sequence ID" value="MEQ2242594.1"/>
    <property type="molecule type" value="Genomic_DNA"/>
</dbReference>
<organism evidence="2 3">
    <name type="scientific">Ilyodon furcidens</name>
    <name type="common">goldbreast splitfin</name>
    <dbReference type="NCBI Taxonomy" id="33524"/>
    <lineage>
        <taxon>Eukaryota</taxon>
        <taxon>Metazoa</taxon>
        <taxon>Chordata</taxon>
        <taxon>Craniata</taxon>
        <taxon>Vertebrata</taxon>
        <taxon>Euteleostomi</taxon>
        <taxon>Actinopterygii</taxon>
        <taxon>Neopterygii</taxon>
        <taxon>Teleostei</taxon>
        <taxon>Neoteleostei</taxon>
        <taxon>Acanthomorphata</taxon>
        <taxon>Ovalentaria</taxon>
        <taxon>Atherinomorphae</taxon>
        <taxon>Cyprinodontiformes</taxon>
        <taxon>Goodeidae</taxon>
        <taxon>Ilyodon</taxon>
    </lineage>
</organism>
<gene>
    <name evidence="2" type="ORF">ILYODFUR_037439</name>
</gene>
<evidence type="ECO:0000313" key="2">
    <source>
        <dbReference type="EMBL" id="MEQ2242594.1"/>
    </source>
</evidence>
<proteinExistence type="predicted"/>
<sequence length="129" mass="14340">MAATATSAVPDQPLKAQAPGQVPFDLSHPPDIEGFTPLTKSKDENFKEKFLRKTKENPFVPIGELHKQDSADGSVVRGVLHYSWVSFKCYIITLLCSVVVVPPFTFIEEEPVCVITKLWLVNLEGIKID</sequence>
<dbReference type="Proteomes" id="UP001482620">
    <property type="component" value="Unassembled WGS sequence"/>
</dbReference>
<accession>A0ABV0UCX8</accession>
<evidence type="ECO:0000313" key="3">
    <source>
        <dbReference type="Proteomes" id="UP001482620"/>
    </source>
</evidence>
<keyword evidence="3" id="KW-1185">Reference proteome</keyword>
<reference evidence="2 3" key="1">
    <citation type="submission" date="2021-06" db="EMBL/GenBank/DDBJ databases">
        <authorList>
            <person name="Palmer J.M."/>
        </authorList>
    </citation>
    <scope>NUCLEOTIDE SEQUENCE [LARGE SCALE GENOMIC DNA]</scope>
    <source>
        <strain evidence="3">if_2019</strain>
        <tissue evidence="2">Muscle</tissue>
    </source>
</reference>